<evidence type="ECO:0000313" key="3">
    <source>
        <dbReference type="EMBL" id="MBT1159357.1"/>
    </source>
</evidence>
<dbReference type="InterPro" id="IPR012337">
    <property type="entry name" value="RNaseH-like_sf"/>
</dbReference>
<reference evidence="3" key="2">
    <citation type="submission" date="2021-03" db="EMBL/GenBank/DDBJ databases">
        <authorList>
            <person name="Artuso I."/>
            <person name="Turrini P."/>
            <person name="Pirolo M."/>
            <person name="Lugli G.A."/>
            <person name="Ventura M."/>
            <person name="Visca P."/>
        </authorList>
    </citation>
    <scope>NUCLEOTIDE SEQUENCE</scope>
    <source>
        <strain evidence="3">LMG 26462</strain>
    </source>
</reference>
<dbReference type="Gene3D" id="3.30.420.10">
    <property type="entry name" value="Ribonuclease H-like superfamily/Ribonuclease H"/>
    <property type="match status" value="1"/>
</dbReference>
<organism evidence="3 4">
    <name type="scientific">Aminobacter anthyllidis</name>
    <dbReference type="NCBI Taxonomy" id="1035067"/>
    <lineage>
        <taxon>Bacteria</taxon>
        <taxon>Pseudomonadati</taxon>
        <taxon>Pseudomonadota</taxon>
        <taxon>Alphaproteobacteria</taxon>
        <taxon>Hyphomicrobiales</taxon>
        <taxon>Phyllobacteriaceae</taxon>
        <taxon>Aminobacter</taxon>
    </lineage>
</organism>
<evidence type="ECO:0000313" key="4">
    <source>
        <dbReference type="Proteomes" id="UP001138921"/>
    </source>
</evidence>
<dbReference type="Pfam" id="PF13551">
    <property type="entry name" value="HTH_29"/>
    <property type="match status" value="1"/>
</dbReference>
<dbReference type="InterPro" id="IPR036397">
    <property type="entry name" value="RNaseH_sf"/>
</dbReference>
<evidence type="ECO:0000259" key="2">
    <source>
        <dbReference type="PROSITE" id="PS50994"/>
    </source>
</evidence>
<dbReference type="InterPro" id="IPR001584">
    <property type="entry name" value="Integrase_cat-core"/>
</dbReference>
<dbReference type="AlphaFoldDB" id="A0A9X1AGE7"/>
<protein>
    <submittedName>
        <fullName evidence="3">ISNCY family transposase</fullName>
    </submittedName>
</protein>
<dbReference type="Proteomes" id="UP001138921">
    <property type="component" value="Unassembled WGS sequence"/>
</dbReference>
<dbReference type="PANTHER" id="PTHR35004:SF7">
    <property type="entry name" value="INTEGRASE PROTEIN"/>
    <property type="match status" value="1"/>
</dbReference>
<accession>A0A9X1AGE7</accession>
<dbReference type="GO" id="GO:0015074">
    <property type="term" value="P:DNA integration"/>
    <property type="evidence" value="ECO:0007669"/>
    <property type="project" value="InterPro"/>
</dbReference>
<proteinExistence type="predicted"/>
<dbReference type="EMBL" id="JAFLWW010000011">
    <property type="protein sequence ID" value="MBT1159357.1"/>
    <property type="molecule type" value="Genomic_DNA"/>
</dbReference>
<dbReference type="PANTHER" id="PTHR35004">
    <property type="entry name" value="TRANSPOSASE RV3428C-RELATED"/>
    <property type="match status" value="1"/>
</dbReference>
<sequence length="471" mass="53570">MGLIAMSERDLQRIEVLSKVVAGRTTIVSAAHVLALSPRQVRRLLERIRTSGAASIRHKAIGRPSNNRISDGVRDYAVAIVRERYADFGPTLAAEKLADLDGLSVSRETLRQWMSEAGLWLSRKQRRTFHQPRLRREAYGELVQIDGSEHRRFEDRGDPCSLLVFIDDATGKLMQLRFVRSESAFSYFEALALYLKAHGAPVAFYSDKHSVFRVTKKDAKGGQGMTQFGRALSELNIEILCANSSQAKGRVERANRTLQDRLVKELRLVGISDMEAGNAFLPGFVTRYNARFARPPARPDDLHRPMNIMADRLREILCKREQRYVGVQLTFSFERQRIMLEESDVTRGLVGRYIETYAYADGRLDVRWKGHSLPYRVFDKDQRVTHAAITENKRLSDVLAYIKEQQEQLPPPSPKVKTNSEKKGYAPRGRKPGKRTDFVNDPAVIARRQRALSRQDAVEQGQSCPIQFNGE</sequence>
<dbReference type="SUPFAM" id="SSF53098">
    <property type="entry name" value="Ribonuclease H-like"/>
    <property type="match status" value="1"/>
</dbReference>
<name>A0A9X1AGE7_9HYPH</name>
<dbReference type="RefSeq" id="WP_214393208.1">
    <property type="nucleotide sequence ID" value="NZ_JAFLWW010000011.1"/>
</dbReference>
<comment type="caution">
    <text evidence="3">The sequence shown here is derived from an EMBL/GenBank/DDBJ whole genome shotgun (WGS) entry which is preliminary data.</text>
</comment>
<feature type="domain" description="Integrase catalytic" evidence="2">
    <location>
        <begin position="128"/>
        <end position="313"/>
    </location>
</feature>
<dbReference type="NCBIfam" id="NF033594">
    <property type="entry name" value="transpos_ISNCY_2"/>
    <property type="match status" value="1"/>
</dbReference>
<feature type="compositionally biased region" description="Polar residues" evidence="1">
    <location>
        <begin position="460"/>
        <end position="471"/>
    </location>
</feature>
<evidence type="ECO:0000256" key="1">
    <source>
        <dbReference type="SAM" id="MobiDB-lite"/>
    </source>
</evidence>
<dbReference type="InterPro" id="IPR047797">
    <property type="entry name" value="ISNCY_transpos"/>
</dbReference>
<dbReference type="GO" id="GO:0003676">
    <property type="term" value="F:nucleic acid binding"/>
    <property type="evidence" value="ECO:0007669"/>
    <property type="project" value="InterPro"/>
</dbReference>
<keyword evidence="4" id="KW-1185">Reference proteome</keyword>
<reference evidence="3" key="1">
    <citation type="journal article" date="2021" name="Microorganisms">
        <title>Phylogenomic Reconstruction and Metabolic Potential of the Genus Aminobacter.</title>
        <authorList>
            <person name="Artuso I."/>
            <person name="Turrini P."/>
            <person name="Pirolo M."/>
            <person name="Lugli G.A."/>
            <person name="Ventura M."/>
            <person name="Visca P."/>
        </authorList>
    </citation>
    <scope>NUCLEOTIDE SEQUENCE</scope>
    <source>
        <strain evidence="3">LMG 26462</strain>
    </source>
</reference>
<gene>
    <name evidence="3" type="ORF">J1C56_27685</name>
</gene>
<feature type="region of interest" description="Disordered" evidence="1">
    <location>
        <begin position="406"/>
        <end position="471"/>
    </location>
</feature>
<dbReference type="InterPro" id="IPR009057">
    <property type="entry name" value="Homeodomain-like_sf"/>
</dbReference>
<dbReference type="SUPFAM" id="SSF46689">
    <property type="entry name" value="Homeodomain-like"/>
    <property type="match status" value="1"/>
</dbReference>
<dbReference type="PROSITE" id="PS50994">
    <property type="entry name" value="INTEGRASE"/>
    <property type="match status" value="1"/>
</dbReference>